<dbReference type="HOGENOM" id="CLU_106710_3_0_9"/>
<comment type="subcellular location">
    <subcellularLocation>
        <location evidence="9">Cytoplasm</location>
    </subcellularLocation>
</comment>
<sequence length="158" mass="17941">MEITVINRQTKVDWDPGLEIKVIQALQRTGQIHGLPPETEVSLVLVDEEEIRSFNREYRGVDRPTDVLSFALNEGTSDEPGYEAPEEMEPVLGDIIISLETAEDQGRDYGHGLAREVAYLAVHGMLHLLGYDHQDEEARTEMRLMEERVLKDVGLDRL</sequence>
<accession>D7CNW2</accession>
<organism evidence="10 11">
    <name type="scientific">Syntrophothermus lipocalidus (strain DSM 12680 / TGB-C1)</name>
    <dbReference type="NCBI Taxonomy" id="643648"/>
    <lineage>
        <taxon>Bacteria</taxon>
        <taxon>Bacillati</taxon>
        <taxon>Bacillota</taxon>
        <taxon>Clostridia</taxon>
        <taxon>Eubacteriales</taxon>
        <taxon>Syntrophomonadaceae</taxon>
        <taxon>Syntrophothermus</taxon>
    </lineage>
</organism>
<keyword evidence="2 9" id="KW-0690">Ribosome biogenesis</keyword>
<name>D7CNW2_SYNLT</name>
<dbReference type="NCBIfam" id="TIGR00043">
    <property type="entry name" value="rRNA maturation RNase YbeY"/>
    <property type="match status" value="1"/>
</dbReference>
<evidence type="ECO:0000313" key="10">
    <source>
        <dbReference type="EMBL" id="ADI02397.1"/>
    </source>
</evidence>
<dbReference type="HAMAP" id="MF_00009">
    <property type="entry name" value="Endoribonucl_YbeY"/>
    <property type="match status" value="1"/>
</dbReference>
<evidence type="ECO:0000256" key="1">
    <source>
        <dbReference type="ARBA" id="ARBA00010875"/>
    </source>
</evidence>
<evidence type="ECO:0000256" key="5">
    <source>
        <dbReference type="ARBA" id="ARBA00022723"/>
    </source>
</evidence>
<dbReference type="KEGG" id="slp:Slip_1638"/>
<dbReference type="SUPFAM" id="SSF55486">
    <property type="entry name" value="Metalloproteases ('zincins'), catalytic domain"/>
    <property type="match status" value="1"/>
</dbReference>
<keyword evidence="11" id="KW-1185">Reference proteome</keyword>
<evidence type="ECO:0000256" key="2">
    <source>
        <dbReference type="ARBA" id="ARBA00022517"/>
    </source>
</evidence>
<dbReference type="InterPro" id="IPR020549">
    <property type="entry name" value="YbeY_CS"/>
</dbReference>
<keyword evidence="7 9" id="KW-0378">Hydrolase</keyword>
<comment type="function">
    <text evidence="9">Single strand-specific metallo-endoribonuclease involved in late-stage 70S ribosome quality control and in maturation of the 3' terminus of the 16S rRNA.</text>
</comment>
<evidence type="ECO:0000256" key="6">
    <source>
        <dbReference type="ARBA" id="ARBA00022759"/>
    </source>
</evidence>
<keyword evidence="9" id="KW-0963">Cytoplasm</keyword>
<dbReference type="STRING" id="643648.Slip_1638"/>
<reference evidence="10 11" key="2">
    <citation type="journal article" date="2010" name="Stand. Genomic Sci.">
        <title>Complete genome sequence of Syntrophothermus lipocalidus type strain (TGB-C1).</title>
        <authorList>
            <person name="Djao O.D."/>
            <person name="Zhang X."/>
            <person name="Lucas S."/>
            <person name="Lapidus A."/>
            <person name="Del Rio T.G."/>
            <person name="Nolan M."/>
            <person name="Tice H."/>
            <person name="Cheng J.F."/>
            <person name="Han C."/>
            <person name="Tapia R."/>
            <person name="Goodwin L."/>
            <person name="Pitluck S."/>
            <person name="Liolios K."/>
            <person name="Ivanova N."/>
            <person name="Mavromatis K."/>
            <person name="Mikhailova N."/>
            <person name="Ovchinnikova G."/>
            <person name="Pati A."/>
            <person name="Brambilla E."/>
            <person name="Chen A."/>
            <person name="Palaniappan K."/>
            <person name="Land M."/>
            <person name="Hauser L."/>
            <person name="Chang Y.J."/>
            <person name="Jeffries C.D."/>
            <person name="Rohde M."/>
            <person name="Sikorski J."/>
            <person name="Spring S."/>
            <person name="Goker M."/>
            <person name="Detter J.C."/>
            <person name="Woyke T."/>
            <person name="Bristow J."/>
            <person name="Eisen J.A."/>
            <person name="Markowitz V."/>
            <person name="Hugenholtz P."/>
            <person name="Kyrpides N.C."/>
            <person name="Klenk H.P."/>
        </authorList>
    </citation>
    <scope>NUCLEOTIDE SEQUENCE [LARGE SCALE GENOMIC DNA]</scope>
    <source>
        <strain evidence="11">DSM 12680 / TGB-C1</strain>
    </source>
</reference>
<dbReference type="RefSeq" id="WP_013175799.1">
    <property type="nucleotide sequence ID" value="NC_014220.1"/>
</dbReference>
<evidence type="ECO:0000256" key="8">
    <source>
        <dbReference type="ARBA" id="ARBA00022833"/>
    </source>
</evidence>
<dbReference type="EMBL" id="CP002048">
    <property type="protein sequence ID" value="ADI02397.1"/>
    <property type="molecule type" value="Genomic_DNA"/>
</dbReference>
<comment type="similarity">
    <text evidence="1 9">Belongs to the endoribonuclease YbeY family.</text>
</comment>
<keyword evidence="4 9" id="KW-0540">Nuclease</keyword>
<keyword evidence="6 9" id="KW-0255">Endonuclease</keyword>
<comment type="cofactor">
    <cofactor evidence="9">
        <name>Zn(2+)</name>
        <dbReference type="ChEBI" id="CHEBI:29105"/>
    </cofactor>
    <text evidence="9">Binds 1 zinc ion.</text>
</comment>
<dbReference type="InterPro" id="IPR023091">
    <property type="entry name" value="MetalPrtase_cat_dom_sf_prd"/>
</dbReference>
<dbReference type="PANTHER" id="PTHR46986">
    <property type="entry name" value="ENDORIBONUCLEASE YBEY, CHLOROPLASTIC"/>
    <property type="match status" value="1"/>
</dbReference>
<evidence type="ECO:0000256" key="9">
    <source>
        <dbReference type="HAMAP-Rule" id="MF_00009"/>
    </source>
</evidence>
<dbReference type="EC" id="3.1.-.-" evidence="9"/>
<dbReference type="GO" id="GO:0004521">
    <property type="term" value="F:RNA endonuclease activity"/>
    <property type="evidence" value="ECO:0007669"/>
    <property type="project" value="UniProtKB-UniRule"/>
</dbReference>
<reference evidence="11" key="1">
    <citation type="journal article" date="2010" name="Stand. Genomic Sci.">
        <title>Complete genome sequence of Syntrophothermus lipocalidus type strain (TGB-C1T).</title>
        <authorList>
            <consortium name="US DOE Joint Genome Institute (JGI-PGF)"/>
            <person name="Djao O."/>
            <person name="Zhang X."/>
            <person name="Lucas S."/>
            <person name="Lapidus A."/>
            <person name="Glavina Del Rio T."/>
            <person name="Nolan M."/>
            <person name="Tice H."/>
            <person name="Cheng J."/>
            <person name="Han C."/>
            <person name="Tapia R."/>
            <person name="Goodwin L."/>
            <person name="Pitluck S."/>
            <person name="Liolios K."/>
            <person name="Ivanova N."/>
            <person name="Mavromatis K."/>
            <person name="Mikhailova N."/>
            <person name="Ovchinnikova G."/>
            <person name="Pati A."/>
            <person name="Brambilla E."/>
            <person name="Chen A."/>
            <person name="Palaniappan K."/>
            <person name="Land M."/>
            <person name="Hauser L."/>
            <person name="Chang Y."/>
            <person name="Jeffries C."/>
            <person name="Rohde M."/>
            <person name="Sikorski J."/>
            <person name="Spring S."/>
            <person name="Goker M."/>
            <person name="Detter J."/>
            <person name="Woyke T."/>
            <person name="Bristow J."/>
            <person name="Eisen J."/>
            <person name="Markowitz V."/>
            <person name="Hugenholtz P."/>
            <person name="Kyrpides N."/>
            <person name="Klenk H."/>
        </authorList>
    </citation>
    <scope>NUCLEOTIDE SEQUENCE [LARGE SCALE GENOMIC DNA]</scope>
    <source>
        <strain evidence="11">DSM 12680 / TGB-C1</strain>
    </source>
</reference>
<dbReference type="eggNOG" id="COG0319">
    <property type="taxonomic scope" value="Bacteria"/>
</dbReference>
<dbReference type="Pfam" id="PF02130">
    <property type="entry name" value="YbeY"/>
    <property type="match status" value="1"/>
</dbReference>
<dbReference type="GO" id="GO:0005737">
    <property type="term" value="C:cytoplasm"/>
    <property type="evidence" value="ECO:0007669"/>
    <property type="project" value="UniProtKB-SubCell"/>
</dbReference>
<feature type="binding site" evidence="9">
    <location>
        <position position="133"/>
    </location>
    <ligand>
        <name>Zn(2+)</name>
        <dbReference type="ChEBI" id="CHEBI:29105"/>
        <note>catalytic</note>
    </ligand>
</feature>
<dbReference type="Gene3D" id="3.40.390.30">
    <property type="entry name" value="Metalloproteases ('zincins'), catalytic domain"/>
    <property type="match status" value="1"/>
</dbReference>
<dbReference type="GO" id="GO:0004222">
    <property type="term" value="F:metalloendopeptidase activity"/>
    <property type="evidence" value="ECO:0007669"/>
    <property type="project" value="InterPro"/>
</dbReference>
<dbReference type="PROSITE" id="PS01306">
    <property type="entry name" value="UPF0054"/>
    <property type="match status" value="1"/>
</dbReference>
<dbReference type="AlphaFoldDB" id="D7CNW2"/>
<keyword evidence="5 9" id="KW-0479">Metal-binding</keyword>
<evidence type="ECO:0000256" key="7">
    <source>
        <dbReference type="ARBA" id="ARBA00022801"/>
    </source>
</evidence>
<dbReference type="GO" id="GO:0006364">
    <property type="term" value="P:rRNA processing"/>
    <property type="evidence" value="ECO:0007669"/>
    <property type="project" value="UniProtKB-UniRule"/>
</dbReference>
<keyword evidence="8 9" id="KW-0862">Zinc</keyword>
<evidence type="ECO:0000313" key="11">
    <source>
        <dbReference type="Proteomes" id="UP000000378"/>
    </source>
</evidence>
<dbReference type="PANTHER" id="PTHR46986:SF1">
    <property type="entry name" value="ENDORIBONUCLEASE YBEY, CHLOROPLASTIC"/>
    <property type="match status" value="1"/>
</dbReference>
<keyword evidence="3 9" id="KW-0698">rRNA processing</keyword>
<evidence type="ECO:0000256" key="3">
    <source>
        <dbReference type="ARBA" id="ARBA00022552"/>
    </source>
</evidence>
<proteinExistence type="inferred from homology"/>
<feature type="binding site" evidence="9">
    <location>
        <position position="123"/>
    </location>
    <ligand>
        <name>Zn(2+)</name>
        <dbReference type="ChEBI" id="CHEBI:29105"/>
        <note>catalytic</note>
    </ligand>
</feature>
<evidence type="ECO:0000256" key="4">
    <source>
        <dbReference type="ARBA" id="ARBA00022722"/>
    </source>
</evidence>
<protein>
    <recommendedName>
        <fullName evidence="9">Endoribonuclease YbeY</fullName>
        <ecNumber evidence="9">3.1.-.-</ecNumber>
    </recommendedName>
</protein>
<dbReference type="InterPro" id="IPR002036">
    <property type="entry name" value="YbeY"/>
</dbReference>
<dbReference type="GO" id="GO:0008270">
    <property type="term" value="F:zinc ion binding"/>
    <property type="evidence" value="ECO:0007669"/>
    <property type="project" value="UniProtKB-UniRule"/>
</dbReference>
<feature type="binding site" evidence="9">
    <location>
        <position position="127"/>
    </location>
    <ligand>
        <name>Zn(2+)</name>
        <dbReference type="ChEBI" id="CHEBI:29105"/>
        <note>catalytic</note>
    </ligand>
</feature>
<dbReference type="Proteomes" id="UP000000378">
    <property type="component" value="Chromosome"/>
</dbReference>
<gene>
    <name evidence="9" type="primary">ybeY</name>
    <name evidence="10" type="ordered locus">Slip_1638</name>
</gene>